<accession>A0ABS9VFS3</accession>
<dbReference type="RefSeq" id="WP_241414187.1">
    <property type="nucleotide sequence ID" value="NZ_JAKZGO010000019.1"/>
</dbReference>
<keyword evidence="1" id="KW-0547">Nucleotide-binding</keyword>
<dbReference type="SUPFAM" id="SSF55874">
    <property type="entry name" value="ATPase domain of HSP90 chaperone/DNA topoisomerase II/histidine kinase"/>
    <property type="match status" value="1"/>
</dbReference>
<protein>
    <submittedName>
        <fullName evidence="1">ATP-binding protein</fullName>
    </submittedName>
</protein>
<evidence type="ECO:0000313" key="1">
    <source>
        <dbReference type="EMBL" id="MCH7415297.1"/>
    </source>
</evidence>
<keyword evidence="1" id="KW-0067">ATP-binding</keyword>
<keyword evidence="2" id="KW-1185">Reference proteome</keyword>
<proteinExistence type="predicted"/>
<evidence type="ECO:0000313" key="2">
    <source>
        <dbReference type="Proteomes" id="UP001165430"/>
    </source>
</evidence>
<dbReference type="EMBL" id="JAKZGO010000019">
    <property type="protein sequence ID" value="MCH7415297.1"/>
    <property type="molecule type" value="Genomic_DNA"/>
</dbReference>
<organism evidence="1 2">
    <name type="scientific">Belliella alkalica</name>
    <dbReference type="NCBI Taxonomy" id="1730871"/>
    <lineage>
        <taxon>Bacteria</taxon>
        <taxon>Pseudomonadati</taxon>
        <taxon>Bacteroidota</taxon>
        <taxon>Cytophagia</taxon>
        <taxon>Cytophagales</taxon>
        <taxon>Cyclobacteriaceae</taxon>
        <taxon>Belliella</taxon>
    </lineage>
</organism>
<sequence>MKRKLTTNSRLVNELFASYISTFTAFCELINNSIQAKSKNIWIDLDYTLENEVHPLAIKKIAIKDDGIGVHNSEIERKLLDIGTANKDGGKGIGRFASFQIGQKIEIETIAYSDIYKNFSKAFIPLFFNDFGKNINVSEVQVDTKEEILKGKNHTPFYKVTISNLYDSTITDTEPKKKIIDKFLIPNIADAIFERYPLKIFNEEIKFHINGKKINPKDFVLNEPIKKATKFTDSKGKEHKVLLDFMQIKKYEKIKVFLTTSNAGLNTIAKGFEYDASWLSPKIGGWFIYITSPTISADLYRNIDLDDLDADWKQYRSLIKDILNEFFKERNTEFDNFSEKLKSDDFYPYKEKSSSKSKIILFDKLAYLVEDKYHILKEENKLREIIYPLIDRTISNGELDRILGNILKLNKVMTSKFSDLLVKTDLENIIEFSDKVASKIEDIEFLEKLVYGEISKNVKERKELHKYLEKMLWVFGEEFNETTRLLSDKNLENNLTQLRNDCLTFKPSKTKDNLNQKIEKSVNSITDLFMYHERILDYKKREVLIVELKAPKVKISPKEITQVMKYARQIEQLSSLSDNLNYKILLISTDINQDAQFEISGRVKDKENPYLFFRNENKNIEVWIMKWCDLIESVKRRLKYMSNILETKDIDVQEKAKRDFEEIDFGKVNSTLKKVAV</sequence>
<dbReference type="Pfam" id="PF13589">
    <property type="entry name" value="HATPase_c_3"/>
    <property type="match status" value="1"/>
</dbReference>
<dbReference type="Proteomes" id="UP001165430">
    <property type="component" value="Unassembled WGS sequence"/>
</dbReference>
<dbReference type="Gene3D" id="3.30.565.10">
    <property type="entry name" value="Histidine kinase-like ATPase, C-terminal domain"/>
    <property type="match status" value="1"/>
</dbReference>
<dbReference type="GO" id="GO:0005524">
    <property type="term" value="F:ATP binding"/>
    <property type="evidence" value="ECO:0007669"/>
    <property type="project" value="UniProtKB-KW"/>
</dbReference>
<reference evidence="1" key="1">
    <citation type="submission" date="2022-03" db="EMBL/GenBank/DDBJ databases">
        <title>De novo assembled genomes of Belliella spp. (Cyclobacteriaceae) strains.</title>
        <authorList>
            <person name="Szabo A."/>
            <person name="Korponai K."/>
            <person name="Felfoldi T."/>
        </authorList>
    </citation>
    <scope>NUCLEOTIDE SEQUENCE</scope>
    <source>
        <strain evidence="1">DSM 111903</strain>
    </source>
</reference>
<gene>
    <name evidence="1" type="ORF">MM213_17485</name>
</gene>
<dbReference type="InterPro" id="IPR036890">
    <property type="entry name" value="HATPase_C_sf"/>
</dbReference>
<comment type="caution">
    <text evidence="1">The sequence shown here is derived from an EMBL/GenBank/DDBJ whole genome shotgun (WGS) entry which is preliminary data.</text>
</comment>
<name>A0ABS9VFS3_9BACT</name>